<dbReference type="PaxDb" id="880073-Calab_2600"/>
<evidence type="ECO:0000313" key="2">
    <source>
        <dbReference type="EMBL" id="EHO42210.1"/>
    </source>
</evidence>
<organism evidence="2 3">
    <name type="scientific">Caldithrix abyssi DSM 13497</name>
    <dbReference type="NCBI Taxonomy" id="880073"/>
    <lineage>
        <taxon>Bacteria</taxon>
        <taxon>Pseudomonadati</taxon>
        <taxon>Calditrichota</taxon>
        <taxon>Calditrichia</taxon>
        <taxon>Calditrichales</taxon>
        <taxon>Calditrichaceae</taxon>
        <taxon>Caldithrix</taxon>
    </lineage>
</organism>
<evidence type="ECO:0000256" key="1">
    <source>
        <dbReference type="SAM" id="MobiDB-lite"/>
    </source>
</evidence>
<proteinExistence type="predicted"/>
<evidence type="ECO:0000313" key="3">
    <source>
        <dbReference type="Proteomes" id="UP000004671"/>
    </source>
</evidence>
<dbReference type="InParanoid" id="H1XP95"/>
<keyword evidence="3" id="KW-1185">Reference proteome</keyword>
<name>H1XP95_CALAY</name>
<dbReference type="AlphaFoldDB" id="H1XP95"/>
<gene>
    <name evidence="2" type="ORF">Calab_2600</name>
</gene>
<dbReference type="STRING" id="880073.Cabys_1433"/>
<reference evidence="2 3" key="1">
    <citation type="submission" date="2011-09" db="EMBL/GenBank/DDBJ databases">
        <title>The permanent draft genome of Caldithrix abyssi DSM 13497.</title>
        <authorList>
            <consortium name="US DOE Joint Genome Institute (JGI-PGF)"/>
            <person name="Lucas S."/>
            <person name="Han J."/>
            <person name="Lapidus A."/>
            <person name="Bruce D."/>
            <person name="Goodwin L."/>
            <person name="Pitluck S."/>
            <person name="Peters L."/>
            <person name="Kyrpides N."/>
            <person name="Mavromatis K."/>
            <person name="Ivanova N."/>
            <person name="Mikhailova N."/>
            <person name="Chertkov O."/>
            <person name="Detter J.C."/>
            <person name="Tapia R."/>
            <person name="Han C."/>
            <person name="Land M."/>
            <person name="Hauser L."/>
            <person name="Markowitz V."/>
            <person name="Cheng J.-F."/>
            <person name="Hugenholtz P."/>
            <person name="Woyke T."/>
            <person name="Wu D."/>
            <person name="Spring S."/>
            <person name="Brambilla E."/>
            <person name="Klenk H.-P."/>
            <person name="Eisen J.A."/>
        </authorList>
    </citation>
    <scope>NUCLEOTIDE SEQUENCE [LARGE SCALE GENOMIC DNA]</scope>
    <source>
        <strain evidence="2 3">DSM 13497</strain>
    </source>
</reference>
<dbReference type="EMBL" id="CM001402">
    <property type="protein sequence ID" value="EHO42210.1"/>
    <property type="molecule type" value="Genomic_DNA"/>
</dbReference>
<protein>
    <submittedName>
        <fullName evidence="2">Uncharacterized protein</fullName>
    </submittedName>
</protein>
<dbReference type="Proteomes" id="UP000004671">
    <property type="component" value="Chromosome"/>
</dbReference>
<accession>H1XP95</accession>
<feature type="region of interest" description="Disordered" evidence="1">
    <location>
        <begin position="1"/>
        <end position="25"/>
    </location>
</feature>
<sequence length="191" mass="21052" precursor="true">MTASATLGSSHSRASGNPFHSSTSFPRKRESLPLFHVIPAQAGILFKMQRIPALATLGRNDTRQSFPRKRESLPPFHVIPAKAGILFIIQGFRLSLRSAGMTPDSHSRESGNPFPPSHVIPAQAGIPFIMQRIPALAALGRNDLQILLHLFPQFFTVPPAVNRSVRPESSIQTSPIFFEKILKKNLKNKST</sequence>
<dbReference type="HOGENOM" id="CLU_1419116_0_0_0"/>